<comment type="caution">
    <text evidence="5">The sequence shown here is derived from an EMBL/GenBank/DDBJ whole genome shotgun (WGS) entry which is preliminary data.</text>
</comment>
<dbReference type="Pfam" id="PF22678">
    <property type="entry name" value="Cytochrom_c_NrfB-like"/>
    <property type="match status" value="1"/>
</dbReference>
<proteinExistence type="predicted"/>
<evidence type="ECO:0000259" key="4">
    <source>
        <dbReference type="Pfam" id="PF22678"/>
    </source>
</evidence>
<dbReference type="Pfam" id="PF09699">
    <property type="entry name" value="Paired_CXXCH_1"/>
    <property type="match status" value="2"/>
</dbReference>
<feature type="signal peptide" evidence="2">
    <location>
        <begin position="1"/>
        <end position="21"/>
    </location>
</feature>
<dbReference type="InterPro" id="IPR020015">
    <property type="entry name" value="Decahaem_cyt-c_DmsE"/>
</dbReference>
<dbReference type="Gene3D" id="3.90.10.10">
    <property type="entry name" value="Cytochrome C3"/>
    <property type="match status" value="1"/>
</dbReference>
<evidence type="ECO:0000256" key="2">
    <source>
        <dbReference type="SAM" id="SignalP"/>
    </source>
</evidence>
<dbReference type="InterPro" id="IPR051829">
    <property type="entry name" value="Multiheme_Cytochr_ET"/>
</dbReference>
<evidence type="ECO:0000313" key="6">
    <source>
        <dbReference type="Proteomes" id="UP000234845"/>
    </source>
</evidence>
<organism evidence="5 6">
    <name type="scientific">Kineobactrum sediminis</name>
    <dbReference type="NCBI Taxonomy" id="1905677"/>
    <lineage>
        <taxon>Bacteria</taxon>
        <taxon>Pseudomonadati</taxon>
        <taxon>Pseudomonadota</taxon>
        <taxon>Gammaproteobacteria</taxon>
        <taxon>Cellvibrionales</taxon>
        <taxon>Halieaceae</taxon>
        <taxon>Kineobactrum</taxon>
    </lineage>
</organism>
<dbReference type="AlphaFoldDB" id="A0A2N5Y0I2"/>
<dbReference type="InterPro" id="IPR053875">
    <property type="entry name" value="Cytochrom_c_NrfB-like_dom"/>
</dbReference>
<sequence>MVTLRALAFALLAALVIPASAADDGADCLGCHTASADAPVHAVFQTVHGGLNGGGNGSCLSCHGDSAEHAADPTTHMPGVSFGPLWLSPTGERNGACTACHTGGTTMHWSNSDHQQEGLACDSCHNSHQHQDPALTPAGSQRMCLDCHSRVQAEMLLPSRHPIAEGKTSCGDCHNPHGSLAEANLRQPTVTDNCLQCHQEKRGPFLWEHPPAAEDCSLCHRPHGAVHERLLITRAPALCQQCHVAAFHPSVPYGSEGLAGAGRNQNILGKNCLNCHSQVHGSNHPSGARLTR</sequence>
<dbReference type="GO" id="GO:0016491">
    <property type="term" value="F:oxidoreductase activity"/>
    <property type="evidence" value="ECO:0007669"/>
    <property type="project" value="TreeGrafter"/>
</dbReference>
<dbReference type="PANTHER" id="PTHR35038:SF6">
    <property type="entry name" value="SURFACE LOCALIZED DECAHEME CYTOCHROME C LIPOPROTEIN"/>
    <property type="match status" value="1"/>
</dbReference>
<feature type="chain" id="PRO_5014723888" evidence="2">
    <location>
        <begin position="22"/>
        <end position="292"/>
    </location>
</feature>
<feature type="domain" description="Doubled CXXCH motif" evidence="3">
    <location>
        <begin position="161"/>
        <end position="202"/>
    </location>
</feature>
<name>A0A2N5Y0I2_9GAMM</name>
<dbReference type="Proteomes" id="UP000234845">
    <property type="component" value="Unassembled WGS sequence"/>
</dbReference>
<dbReference type="NCBIfam" id="TIGR03508">
    <property type="entry name" value="decahem_SO"/>
    <property type="match status" value="1"/>
</dbReference>
<dbReference type="SUPFAM" id="SSF48695">
    <property type="entry name" value="Multiheme cytochromes"/>
    <property type="match status" value="1"/>
</dbReference>
<reference evidence="6" key="1">
    <citation type="submission" date="2017-11" db="EMBL/GenBank/DDBJ databases">
        <title>The draft genome sequence of Chromatocurvus sp. F02.</title>
        <authorList>
            <person name="Du Z.-J."/>
            <person name="Chang Y.-Q."/>
        </authorList>
    </citation>
    <scope>NUCLEOTIDE SEQUENCE [LARGE SCALE GENOMIC DNA]</scope>
    <source>
        <strain evidence="6">F02</strain>
    </source>
</reference>
<evidence type="ECO:0000256" key="1">
    <source>
        <dbReference type="ARBA" id="ARBA00022729"/>
    </source>
</evidence>
<dbReference type="PANTHER" id="PTHR35038">
    <property type="entry name" value="DISSIMILATORY SULFITE REDUCTASE SIRA"/>
    <property type="match status" value="1"/>
</dbReference>
<keyword evidence="1 2" id="KW-0732">Signal</keyword>
<dbReference type="EMBL" id="PKLZ01000009">
    <property type="protein sequence ID" value="PLW81898.1"/>
    <property type="molecule type" value="Genomic_DNA"/>
</dbReference>
<evidence type="ECO:0000313" key="5">
    <source>
        <dbReference type="EMBL" id="PLW81898.1"/>
    </source>
</evidence>
<gene>
    <name evidence="5" type="ORF">CWI75_12375</name>
</gene>
<keyword evidence="6" id="KW-1185">Reference proteome</keyword>
<protein>
    <submittedName>
        <fullName evidence="5">Uncharacterized protein</fullName>
    </submittedName>
</protein>
<evidence type="ECO:0000259" key="3">
    <source>
        <dbReference type="Pfam" id="PF09699"/>
    </source>
</evidence>
<feature type="domain" description="Cytochrome c-type protein NrfB-like" evidence="4">
    <location>
        <begin position="59"/>
        <end position="147"/>
    </location>
</feature>
<dbReference type="Gene3D" id="1.10.1130.10">
    <property type="entry name" value="Flavocytochrome C3, Chain A"/>
    <property type="match status" value="2"/>
</dbReference>
<feature type="domain" description="Doubled CXXCH motif" evidence="3">
    <location>
        <begin position="209"/>
        <end position="244"/>
    </location>
</feature>
<accession>A0A2N5Y0I2</accession>
<dbReference type="NCBIfam" id="TIGR01905">
    <property type="entry name" value="paired_CXXCH_1"/>
    <property type="match status" value="2"/>
</dbReference>
<dbReference type="InterPro" id="IPR036280">
    <property type="entry name" value="Multihaem_cyt_sf"/>
</dbReference>
<dbReference type="InterPro" id="IPR010177">
    <property type="entry name" value="Paired_CXXCH_1"/>
</dbReference>